<dbReference type="EMBL" id="JAJAGO010000004">
    <property type="protein sequence ID" value="MCT2590510.1"/>
    <property type="molecule type" value="Genomic_DNA"/>
</dbReference>
<evidence type="ECO:0000256" key="4">
    <source>
        <dbReference type="ARBA" id="ARBA00022989"/>
    </source>
</evidence>
<evidence type="ECO:0000313" key="11">
    <source>
        <dbReference type="Proteomes" id="UP001156389"/>
    </source>
</evidence>
<accession>A0ABT2JRK0</accession>
<feature type="transmembrane region" description="Helical" evidence="8">
    <location>
        <begin position="306"/>
        <end position="328"/>
    </location>
</feature>
<feature type="transmembrane region" description="Helical" evidence="8">
    <location>
        <begin position="400"/>
        <end position="420"/>
    </location>
</feature>
<dbReference type="Proteomes" id="UP001156389">
    <property type="component" value="Unassembled WGS sequence"/>
</dbReference>
<evidence type="ECO:0000256" key="8">
    <source>
        <dbReference type="SAM" id="Phobius"/>
    </source>
</evidence>
<dbReference type="RefSeq" id="WP_260217798.1">
    <property type="nucleotide sequence ID" value="NZ_JAJAGO010000004.1"/>
</dbReference>
<name>A0ABT2JRK0_9ACTN</name>
<sequence length="1157" mass="119122">MAGFVLSRVRAHRLLIAAALLTVVLATSVLVILSAFAATIGDTGLRRSLEHQSAPRTVIDVQADVTSEDAEAIDRSVRKAARRAFDGLPTAVDASTRSGPYALPRALRPEDAGRSEDPDLTLFASLDEDRVRMTAGTWPTAEADAAGADAGNAAVIPVALPEAAAKRLGLAPGDHIDLKSRLSGPPPVRAAISGTYAAKDSDDPYWRMDPLEGDGVRTLAFTTYGPLAVNAEVFREALEPASAHWQAEADFSGVSTSRIGELRDRVRQSAAGFADSSEVRGATASSELPALLDALERTLLVGRSTLLIAALQLAVLAGLALLLVAQLLASERASETALLRARGGSRGRIAALSGAEALLLVLPGALLAPLVAVPVVEALMGSGALGRSGADPTVRLPAEAWWVGLGTALACAATVIAPSLRRRSDGVRSQRSPGRRKAAAMLRGGSDLALVAIAGVAYWQLERRAAGTGVLTGTDGGSTGSDALGIDPVLVTAPALALLAGTVLALRLLPLAARIGEHRAARSRGLAGALAGWQLSRRPMRGAGPALLLVLAVAMGVFAVGQGASWDRSQGDQADFRTGADVHVTGSTAPAFGQGGLYSDIEGVSTVAPLARDEFSVEGERTAQVLATDTRAASDGLLRMREDLTDQPLPELLRPLAGPGKRAAKGIPLPEDTRELRLSLRLERLGQQGQDDGQDDGAGAESERSSQDTVSLTLEDRFGVPYEFRVGDLTADGRVHGLAARLDTAAGGREGAPAEPLRLTRLTVSHLAPSRDEERRLTLTALESFGGDGSAATVEIPSGTRWASVVGTEDQQQILGTGPYENPEIHSAGPGRSGDGGNGDGGDGAGDDPLTVRYTSGSAPSPEPYGIGPVPVDLRLTPGGKDNGGGGGKGTGKDELAAVATDAFLTASGAEVGDSVKARISSTELTIRLTGSVRALPGTSPRTPGKDGGALLLDLASLNRALLAASSTPLEPESWWVGAREGQTRQVVEQLRAQPSLDKLVVRDELAAELRSDPLSAGPRTALTASALAAAALAAMGFAVSAAGAVRERTAEFAVLRALGAPRRRLAQILATEQSLLVLISLAIGLGLGILLTRLVVPLIVLTGEATQPVPELLVRLPLGPLTLLLGAVLVAPVLVIAATALRGADPVAALRTERGD</sequence>
<feature type="transmembrane region" description="Helical" evidence="8">
    <location>
        <begin position="1022"/>
        <end position="1046"/>
    </location>
</feature>
<feature type="transmembrane region" description="Helical" evidence="8">
    <location>
        <begin position="1122"/>
        <end position="1142"/>
    </location>
</feature>
<evidence type="ECO:0000256" key="1">
    <source>
        <dbReference type="ARBA" id="ARBA00004651"/>
    </source>
</evidence>
<evidence type="ECO:0000256" key="3">
    <source>
        <dbReference type="ARBA" id="ARBA00022692"/>
    </source>
</evidence>
<proteinExistence type="inferred from homology"/>
<feature type="region of interest" description="Disordered" evidence="7">
    <location>
        <begin position="96"/>
        <end position="117"/>
    </location>
</feature>
<comment type="similarity">
    <text evidence="6">Belongs to the ABC-4 integral membrane protein family.</text>
</comment>
<feature type="region of interest" description="Disordered" evidence="7">
    <location>
        <begin position="684"/>
        <end position="710"/>
    </location>
</feature>
<comment type="subcellular location">
    <subcellularLocation>
        <location evidence="1">Cell membrane</location>
        <topology evidence="1">Multi-pass membrane protein</topology>
    </subcellularLocation>
</comment>
<evidence type="ECO:0000259" key="9">
    <source>
        <dbReference type="Pfam" id="PF02687"/>
    </source>
</evidence>
<evidence type="ECO:0000256" key="5">
    <source>
        <dbReference type="ARBA" id="ARBA00023136"/>
    </source>
</evidence>
<keyword evidence="11" id="KW-1185">Reference proteome</keyword>
<keyword evidence="5 8" id="KW-0472">Membrane</keyword>
<evidence type="ECO:0000313" key="10">
    <source>
        <dbReference type="EMBL" id="MCT2590510.1"/>
    </source>
</evidence>
<evidence type="ECO:0000256" key="6">
    <source>
        <dbReference type="ARBA" id="ARBA00038076"/>
    </source>
</evidence>
<feature type="compositionally biased region" description="Basic and acidic residues" evidence="7">
    <location>
        <begin position="107"/>
        <end position="117"/>
    </location>
</feature>
<feature type="transmembrane region" description="Helical" evidence="8">
    <location>
        <begin position="349"/>
        <end position="372"/>
    </location>
</feature>
<feature type="domain" description="ABC3 transporter permease C-terminal" evidence="9">
    <location>
        <begin position="1027"/>
        <end position="1143"/>
    </location>
</feature>
<keyword evidence="3 8" id="KW-0812">Transmembrane</keyword>
<evidence type="ECO:0000256" key="2">
    <source>
        <dbReference type="ARBA" id="ARBA00022475"/>
    </source>
</evidence>
<protein>
    <submittedName>
        <fullName evidence="10">ABC transporter permease</fullName>
    </submittedName>
</protein>
<comment type="caution">
    <text evidence="10">The sequence shown here is derived from an EMBL/GenBank/DDBJ whole genome shotgun (WGS) entry which is preliminary data.</text>
</comment>
<feature type="region of interest" description="Disordered" evidence="7">
    <location>
        <begin position="814"/>
        <end position="892"/>
    </location>
</feature>
<feature type="region of interest" description="Disordered" evidence="7">
    <location>
        <begin position="649"/>
        <end position="672"/>
    </location>
</feature>
<feature type="transmembrane region" description="Helical" evidence="8">
    <location>
        <begin position="1076"/>
        <end position="1102"/>
    </location>
</feature>
<reference evidence="10 11" key="1">
    <citation type="submission" date="2021-10" db="EMBL/GenBank/DDBJ databases">
        <title>Streptomyces gossypii sp. nov., isolated from soil collected from cotton field.</title>
        <authorList>
            <person name="Ge X."/>
            <person name="Chen X."/>
            <person name="Liu W."/>
        </authorList>
    </citation>
    <scope>NUCLEOTIDE SEQUENCE [LARGE SCALE GENOMIC DNA]</scope>
    <source>
        <strain evidence="10 11">N2-109</strain>
    </source>
</reference>
<dbReference type="InterPro" id="IPR003838">
    <property type="entry name" value="ABC3_permease_C"/>
</dbReference>
<dbReference type="PANTHER" id="PTHR30572:SF4">
    <property type="entry name" value="ABC TRANSPORTER PERMEASE YTRF"/>
    <property type="match status" value="1"/>
</dbReference>
<keyword evidence="4 8" id="KW-1133">Transmembrane helix</keyword>
<feature type="transmembrane region" description="Helical" evidence="8">
    <location>
        <begin position="440"/>
        <end position="461"/>
    </location>
</feature>
<feature type="compositionally biased region" description="Gly residues" evidence="7">
    <location>
        <begin position="831"/>
        <end position="844"/>
    </location>
</feature>
<feature type="compositionally biased region" description="Gly residues" evidence="7">
    <location>
        <begin position="881"/>
        <end position="890"/>
    </location>
</feature>
<dbReference type="PANTHER" id="PTHR30572">
    <property type="entry name" value="MEMBRANE COMPONENT OF TRANSPORTER-RELATED"/>
    <property type="match status" value="1"/>
</dbReference>
<dbReference type="InterPro" id="IPR050250">
    <property type="entry name" value="Macrolide_Exporter_MacB"/>
</dbReference>
<gene>
    <name evidence="10" type="ORF">LHJ74_11415</name>
</gene>
<feature type="transmembrane region" description="Helical" evidence="8">
    <location>
        <begin position="546"/>
        <end position="566"/>
    </location>
</feature>
<evidence type="ECO:0000256" key="7">
    <source>
        <dbReference type="SAM" id="MobiDB-lite"/>
    </source>
</evidence>
<keyword evidence="2" id="KW-1003">Cell membrane</keyword>
<organism evidence="10 11">
    <name type="scientific">Streptomyces gossypii</name>
    <dbReference type="NCBI Taxonomy" id="2883101"/>
    <lineage>
        <taxon>Bacteria</taxon>
        <taxon>Bacillati</taxon>
        <taxon>Actinomycetota</taxon>
        <taxon>Actinomycetes</taxon>
        <taxon>Kitasatosporales</taxon>
        <taxon>Streptomycetaceae</taxon>
        <taxon>Streptomyces</taxon>
    </lineage>
</organism>
<feature type="transmembrane region" description="Helical" evidence="8">
    <location>
        <begin position="489"/>
        <end position="509"/>
    </location>
</feature>
<dbReference type="Pfam" id="PF02687">
    <property type="entry name" value="FtsX"/>
    <property type="match status" value="2"/>
</dbReference>
<feature type="domain" description="ABC3 transporter permease C-terminal" evidence="9">
    <location>
        <begin position="308"/>
        <end position="423"/>
    </location>
</feature>